<comment type="caution">
    <text evidence="13">The sequence shown here is derived from an EMBL/GenBank/DDBJ whole genome shotgun (WGS) entry which is preliminary data.</text>
</comment>
<dbReference type="PANTHER" id="PTHR32243">
    <property type="entry name" value="MALTOSE TRANSPORT SYSTEM PERMEASE-RELATED"/>
    <property type="match status" value="1"/>
</dbReference>
<keyword evidence="5" id="KW-1003">Cell membrane</keyword>
<evidence type="ECO:0000313" key="13">
    <source>
        <dbReference type="EMBL" id="OQA56341.1"/>
    </source>
</evidence>
<feature type="transmembrane region" description="Helical" evidence="11">
    <location>
        <begin position="12"/>
        <end position="32"/>
    </location>
</feature>
<feature type="transmembrane region" description="Helical" evidence="11">
    <location>
        <begin position="137"/>
        <end position="156"/>
    </location>
</feature>
<evidence type="ECO:0000256" key="9">
    <source>
        <dbReference type="ARBA" id="ARBA00023136"/>
    </source>
</evidence>
<comment type="subcellular location">
    <subcellularLocation>
        <location evidence="2 11">Cell membrane</location>
        <topology evidence="2 11">Multi-pass membrane protein</topology>
    </subcellularLocation>
</comment>
<evidence type="ECO:0000259" key="12">
    <source>
        <dbReference type="PROSITE" id="PS50928"/>
    </source>
</evidence>
<feature type="domain" description="ABC transmembrane type-1" evidence="12">
    <location>
        <begin position="70"/>
        <end position="259"/>
    </location>
</feature>
<dbReference type="InterPro" id="IPR035906">
    <property type="entry name" value="MetI-like_sf"/>
</dbReference>
<dbReference type="PROSITE" id="PS50928">
    <property type="entry name" value="ABC_TM1"/>
    <property type="match status" value="1"/>
</dbReference>
<dbReference type="InterPro" id="IPR050901">
    <property type="entry name" value="BP-dep_ABC_trans_perm"/>
</dbReference>
<dbReference type="CDD" id="cd06261">
    <property type="entry name" value="TM_PBP2"/>
    <property type="match status" value="1"/>
</dbReference>
<feature type="transmembrane region" description="Helical" evidence="11">
    <location>
        <begin position="236"/>
        <end position="259"/>
    </location>
</feature>
<evidence type="ECO:0000256" key="11">
    <source>
        <dbReference type="RuleBase" id="RU363032"/>
    </source>
</evidence>
<keyword evidence="9 11" id="KW-0472">Membrane</keyword>
<comment type="similarity">
    <text evidence="3">Belongs to the binding-protein-dependent transport system permease family. MalFG subfamily.</text>
</comment>
<keyword evidence="4 11" id="KW-0813">Transport</keyword>
<evidence type="ECO:0000256" key="4">
    <source>
        <dbReference type="ARBA" id="ARBA00022448"/>
    </source>
</evidence>
<dbReference type="Pfam" id="PF00528">
    <property type="entry name" value="BPD_transp_1"/>
    <property type="match status" value="1"/>
</dbReference>
<dbReference type="Gene3D" id="1.10.3720.10">
    <property type="entry name" value="MetI-like"/>
    <property type="match status" value="1"/>
</dbReference>
<proteinExistence type="inferred from homology"/>
<keyword evidence="6" id="KW-0762">Sugar transport</keyword>
<feature type="transmembrane region" description="Helical" evidence="11">
    <location>
        <begin position="107"/>
        <end position="131"/>
    </location>
</feature>
<organism evidence="13">
    <name type="scientific">Candidatus Atribacter allofermentans</name>
    <dbReference type="NCBI Taxonomy" id="1852833"/>
    <lineage>
        <taxon>Bacteria</taxon>
        <taxon>Pseudomonadati</taxon>
        <taxon>Atribacterota</taxon>
        <taxon>Atribacteria</taxon>
        <taxon>Atribacterales</taxon>
        <taxon>Atribacteraceae</taxon>
        <taxon>Atribacter</taxon>
    </lineage>
</organism>
<dbReference type="EMBL" id="MWBQ01000120">
    <property type="protein sequence ID" value="OQA56341.1"/>
    <property type="molecule type" value="Genomic_DNA"/>
</dbReference>
<evidence type="ECO:0000256" key="6">
    <source>
        <dbReference type="ARBA" id="ARBA00022597"/>
    </source>
</evidence>
<accession>A0A1V5SQ67</accession>
<dbReference type="GO" id="GO:0055085">
    <property type="term" value="P:transmembrane transport"/>
    <property type="evidence" value="ECO:0007669"/>
    <property type="project" value="InterPro"/>
</dbReference>
<name>A0A1V5SQ67_9BACT</name>
<feature type="transmembrane region" description="Helical" evidence="11">
    <location>
        <begin position="74"/>
        <end position="95"/>
    </location>
</feature>
<keyword evidence="8 11" id="KW-1133">Transmembrane helix</keyword>
<evidence type="ECO:0000256" key="7">
    <source>
        <dbReference type="ARBA" id="ARBA00022692"/>
    </source>
</evidence>
<dbReference type="GO" id="GO:0005886">
    <property type="term" value="C:plasma membrane"/>
    <property type="evidence" value="ECO:0007669"/>
    <property type="project" value="UniProtKB-SubCell"/>
</dbReference>
<keyword evidence="7 11" id="KW-0812">Transmembrane</keyword>
<reference evidence="13" key="1">
    <citation type="submission" date="2017-02" db="EMBL/GenBank/DDBJ databases">
        <title>Delving into the versatile metabolic prowess of the omnipresent phylum Bacteroidetes.</title>
        <authorList>
            <person name="Nobu M.K."/>
            <person name="Mei R."/>
            <person name="Narihiro T."/>
            <person name="Kuroda K."/>
            <person name="Liu W.-T."/>
        </authorList>
    </citation>
    <scope>NUCLEOTIDE SEQUENCE</scope>
    <source>
        <strain evidence="13">ADurb.Bin276</strain>
    </source>
</reference>
<evidence type="ECO:0000256" key="10">
    <source>
        <dbReference type="ARBA" id="ARBA00041109"/>
    </source>
</evidence>
<protein>
    <recommendedName>
        <fullName evidence="10">Maltose/maltodextrin transport system permease protein MalG</fullName>
    </recommendedName>
</protein>
<evidence type="ECO:0000256" key="8">
    <source>
        <dbReference type="ARBA" id="ARBA00022989"/>
    </source>
</evidence>
<dbReference type="PANTHER" id="PTHR32243:SF50">
    <property type="entry name" value="MALTOSE_MALTODEXTRIN TRANSPORT SYSTEM PERMEASE PROTEIN MALG"/>
    <property type="match status" value="1"/>
</dbReference>
<sequence length="274" mass="30715">MNRIERRFNSFIILVIIVLLLVSLSPFIWNFMTSFKDKGEYFTYPPVFISQTINFEHYTQAWNLGAGKGIQDSLIITVFTTLIALVLGSLAAYALARFKIGGENLAFWILSIRMMPPVASILPLFLFFRTLRWLDTYQALILTYALFNVPFAVWMMKGFFEELPHELEEAALVDGCGRLGAFVKIALPLVTPGLVATALFCFMFSWNEFIFALILGRSRVTPITVNISGLIGGHEILWAEISSASIMASIPIIILAIMLQRYLVRGLTLGAVKG</sequence>
<comment type="function">
    <text evidence="1">Part of the ABC transporter complex MalEFGK involved in maltose/maltodextrin import. Probably responsible for the translocation of the substrate across the membrane.</text>
</comment>
<feature type="transmembrane region" description="Helical" evidence="11">
    <location>
        <begin position="194"/>
        <end position="216"/>
    </location>
</feature>
<dbReference type="AlphaFoldDB" id="A0A1V5SQ67"/>
<dbReference type="Proteomes" id="UP000485569">
    <property type="component" value="Unassembled WGS sequence"/>
</dbReference>
<dbReference type="InterPro" id="IPR000515">
    <property type="entry name" value="MetI-like"/>
</dbReference>
<gene>
    <name evidence="13" type="primary">ycjP_8</name>
    <name evidence="13" type="ORF">BWY41_01524</name>
</gene>
<dbReference type="SUPFAM" id="SSF161098">
    <property type="entry name" value="MetI-like"/>
    <property type="match status" value="1"/>
</dbReference>
<evidence type="ECO:0000256" key="3">
    <source>
        <dbReference type="ARBA" id="ARBA00009047"/>
    </source>
</evidence>
<evidence type="ECO:0000256" key="5">
    <source>
        <dbReference type="ARBA" id="ARBA00022475"/>
    </source>
</evidence>
<evidence type="ECO:0000256" key="2">
    <source>
        <dbReference type="ARBA" id="ARBA00004651"/>
    </source>
</evidence>
<evidence type="ECO:0000256" key="1">
    <source>
        <dbReference type="ARBA" id="ARBA00002264"/>
    </source>
</evidence>